<feature type="binding site" evidence="3">
    <location>
        <begin position="35"/>
        <end position="36"/>
    </location>
    <ligand>
        <name>FAD</name>
        <dbReference type="ChEBI" id="CHEBI:57692"/>
    </ligand>
</feature>
<evidence type="ECO:0000313" key="6">
    <source>
        <dbReference type="Proteomes" id="UP000078252"/>
    </source>
</evidence>
<dbReference type="RefSeq" id="WP_058726603.1">
    <property type="nucleotide sequence ID" value="NZ_LDQC01000079.1"/>
</dbReference>
<accession>A0A175RJQ3</accession>
<keyword evidence="2" id="KW-0560">Oxidoreductase</keyword>
<gene>
    <name evidence="5" type="ORF">NS184_13440</name>
</gene>
<evidence type="ECO:0000259" key="4">
    <source>
        <dbReference type="Pfam" id="PF01593"/>
    </source>
</evidence>
<comment type="cofactor">
    <cofactor evidence="1">
        <name>FAD</name>
        <dbReference type="ChEBI" id="CHEBI:57692"/>
    </cofactor>
</comment>
<feature type="binding site" evidence="3">
    <location>
        <position position="328"/>
    </location>
    <ligand>
        <name>substrate</name>
    </ligand>
</feature>
<dbReference type="InterPro" id="IPR002937">
    <property type="entry name" value="Amino_oxidase"/>
</dbReference>
<dbReference type="OrthoDB" id="337830at2"/>
<dbReference type="PANTHER" id="PTHR10742">
    <property type="entry name" value="FLAVIN MONOAMINE OXIDASE"/>
    <property type="match status" value="1"/>
</dbReference>
<proteinExistence type="predicted"/>
<comment type="caution">
    <text evidence="5">The sequence shown here is derived from an EMBL/GenBank/DDBJ whole genome shotgun (WGS) entry which is preliminary data.</text>
</comment>
<sequence length="446" mass="47715">MDTAPWDVVVVGAGVAGLTAARLLQDAGRRVVVLEARDRVGGRVHTDRSGGQVTDLGASWIHGVDGSAVADAARAFGLPTVEFTVGGYQVDGRPIAYHAPDGRRMTDAEAARFADDVHAVDRSLADVIAASGPTDSYRAVVERAVAAQGWDADRAERVREHLEHRSEEQYGVSADELAAHGLDDDTIEGDEVVFPHGYDELPAHLAEGLDIRLGHAVTAVSRGAGGVVVTTADDPTAMPFAGGAAIVTVPVGVLQAGTITFDPALPDRHREALGRLRMNAFEKVVLRFPERFWDEDVYAVRQLGPSGRWWHSWYDLTRIDGEPTLLTFAAGPAGRAIRGWTTERVAASVLDQLRRLFGDRVGAPTSVVVTAWQDDPWALGSYAHMLPGSATADHDDLAEPIDGVLHLAGEATWTDDPATVAAALYSGHRAAERVLGRPVPIQRLWA</sequence>
<dbReference type="GO" id="GO:0016491">
    <property type="term" value="F:oxidoreductase activity"/>
    <property type="evidence" value="ECO:0007669"/>
    <property type="project" value="UniProtKB-KW"/>
</dbReference>
<dbReference type="Gene3D" id="3.50.50.60">
    <property type="entry name" value="FAD/NAD(P)-binding domain"/>
    <property type="match status" value="1"/>
</dbReference>
<dbReference type="InterPro" id="IPR001613">
    <property type="entry name" value="Flavin_amine_oxidase"/>
</dbReference>
<dbReference type="PANTHER" id="PTHR10742:SF410">
    <property type="entry name" value="LYSINE-SPECIFIC HISTONE DEMETHYLASE 2"/>
    <property type="match status" value="1"/>
</dbReference>
<feature type="binding site" evidence="3">
    <location>
        <position position="180"/>
    </location>
    <ligand>
        <name>substrate</name>
    </ligand>
</feature>
<dbReference type="PRINTS" id="PR00757">
    <property type="entry name" value="AMINEOXDASEF"/>
</dbReference>
<dbReference type="SUPFAM" id="SSF51905">
    <property type="entry name" value="FAD/NAD(P)-binding domain"/>
    <property type="match status" value="1"/>
</dbReference>
<protein>
    <submittedName>
        <fullName evidence="5">Amine oxidase</fullName>
    </submittedName>
</protein>
<dbReference type="STRING" id="33881.NS184_13440"/>
<dbReference type="InterPro" id="IPR036188">
    <property type="entry name" value="FAD/NAD-bd_sf"/>
</dbReference>
<dbReference type="Proteomes" id="UP000078252">
    <property type="component" value="Unassembled WGS sequence"/>
</dbReference>
<dbReference type="InterPro" id="IPR050281">
    <property type="entry name" value="Flavin_monoamine_oxidase"/>
</dbReference>
<organism evidence="5 6">
    <name type="scientific">Curtobacterium luteum</name>
    <dbReference type="NCBI Taxonomy" id="33881"/>
    <lineage>
        <taxon>Bacteria</taxon>
        <taxon>Bacillati</taxon>
        <taxon>Actinomycetota</taxon>
        <taxon>Actinomycetes</taxon>
        <taxon>Micrococcales</taxon>
        <taxon>Microbacteriaceae</taxon>
        <taxon>Curtobacterium</taxon>
    </lineage>
</organism>
<feature type="domain" description="Amine oxidase" evidence="4">
    <location>
        <begin position="15"/>
        <end position="435"/>
    </location>
</feature>
<evidence type="ECO:0000256" key="3">
    <source>
        <dbReference type="PIRSR" id="PIRSR601613-1"/>
    </source>
</evidence>
<evidence type="ECO:0000313" key="5">
    <source>
        <dbReference type="EMBL" id="KTR03621.1"/>
    </source>
</evidence>
<dbReference type="EMBL" id="LDQC01000079">
    <property type="protein sequence ID" value="KTR03621.1"/>
    <property type="molecule type" value="Genomic_DNA"/>
</dbReference>
<evidence type="ECO:0000256" key="1">
    <source>
        <dbReference type="ARBA" id="ARBA00001974"/>
    </source>
</evidence>
<feature type="binding site" evidence="3">
    <location>
        <position position="217"/>
    </location>
    <ligand>
        <name>FAD</name>
        <dbReference type="ChEBI" id="CHEBI:57692"/>
    </ligand>
</feature>
<dbReference type="AlphaFoldDB" id="A0A175RJQ3"/>
<name>A0A175RJQ3_9MICO</name>
<reference evidence="5 6" key="1">
    <citation type="journal article" date="2016" name="Front. Microbiol.">
        <title>Genomic Resource of Rice Seed Associated Bacteria.</title>
        <authorList>
            <person name="Midha S."/>
            <person name="Bansal K."/>
            <person name="Sharma S."/>
            <person name="Kumar N."/>
            <person name="Patil P.P."/>
            <person name="Chaudhry V."/>
            <person name="Patil P.B."/>
        </authorList>
    </citation>
    <scope>NUCLEOTIDE SEQUENCE [LARGE SCALE GENOMIC DNA]</scope>
    <source>
        <strain evidence="5 6">NS184</strain>
    </source>
</reference>
<dbReference type="SUPFAM" id="SSF54373">
    <property type="entry name" value="FAD-linked reductases, C-terminal domain"/>
    <property type="match status" value="1"/>
</dbReference>
<dbReference type="Pfam" id="PF01593">
    <property type="entry name" value="Amino_oxidase"/>
    <property type="match status" value="1"/>
</dbReference>
<evidence type="ECO:0000256" key="2">
    <source>
        <dbReference type="ARBA" id="ARBA00023002"/>
    </source>
</evidence>
<dbReference type="PATRIC" id="fig|33881.3.peg.3102"/>